<keyword evidence="10" id="KW-0902">Two-component regulatory system</keyword>
<evidence type="ECO:0000259" key="13">
    <source>
        <dbReference type="PROSITE" id="PS50109"/>
    </source>
</evidence>
<gene>
    <name evidence="14" type="ORF">LKD70_02515</name>
</gene>
<dbReference type="InterPro" id="IPR003661">
    <property type="entry name" value="HisK_dim/P_dom"/>
</dbReference>
<dbReference type="SUPFAM" id="SSF47384">
    <property type="entry name" value="Homodimeric domain of signal transducing histidine kinase"/>
    <property type="match status" value="1"/>
</dbReference>
<evidence type="ECO:0000256" key="8">
    <source>
        <dbReference type="ARBA" id="ARBA00022777"/>
    </source>
</evidence>
<evidence type="ECO:0000256" key="4">
    <source>
        <dbReference type="ARBA" id="ARBA00022475"/>
    </source>
</evidence>
<keyword evidence="12" id="KW-0175">Coiled coil</keyword>
<keyword evidence="11" id="KW-0472">Membrane</keyword>
<dbReference type="PANTHER" id="PTHR45453">
    <property type="entry name" value="PHOSPHATE REGULON SENSOR PROTEIN PHOR"/>
    <property type="match status" value="1"/>
</dbReference>
<accession>A0ABS8FUM0</accession>
<keyword evidence="4" id="KW-1003">Cell membrane</keyword>
<dbReference type="EC" id="2.7.13.3" evidence="3"/>
<evidence type="ECO:0000256" key="11">
    <source>
        <dbReference type="ARBA" id="ARBA00023136"/>
    </source>
</evidence>
<dbReference type="InterPro" id="IPR050351">
    <property type="entry name" value="BphY/WalK/GraS-like"/>
</dbReference>
<dbReference type="InterPro" id="IPR005467">
    <property type="entry name" value="His_kinase_dom"/>
</dbReference>
<dbReference type="RefSeq" id="WP_227706483.1">
    <property type="nucleotide sequence ID" value="NZ_JAJEQX010000003.1"/>
</dbReference>
<comment type="subcellular location">
    <subcellularLocation>
        <location evidence="2">Cell membrane</location>
        <topology evidence="2">Multi-pass membrane protein</topology>
    </subcellularLocation>
</comment>
<keyword evidence="15" id="KW-1185">Reference proteome</keyword>
<evidence type="ECO:0000313" key="15">
    <source>
        <dbReference type="Proteomes" id="UP001198151"/>
    </source>
</evidence>
<dbReference type="Pfam" id="PF02518">
    <property type="entry name" value="HATPase_c"/>
    <property type="match status" value="1"/>
</dbReference>
<keyword evidence="6" id="KW-0808">Transferase</keyword>
<dbReference type="InterPro" id="IPR004358">
    <property type="entry name" value="Sig_transdc_His_kin-like_C"/>
</dbReference>
<dbReference type="Proteomes" id="UP001198151">
    <property type="component" value="Unassembled WGS sequence"/>
</dbReference>
<evidence type="ECO:0000256" key="5">
    <source>
        <dbReference type="ARBA" id="ARBA00022553"/>
    </source>
</evidence>
<dbReference type="Gene3D" id="3.30.565.10">
    <property type="entry name" value="Histidine kinase-like ATPase, C-terminal domain"/>
    <property type="match status" value="1"/>
</dbReference>
<comment type="caution">
    <text evidence="14">The sequence shown here is derived from an EMBL/GenBank/DDBJ whole genome shotgun (WGS) entry which is preliminary data.</text>
</comment>
<protein>
    <recommendedName>
        <fullName evidence="3">histidine kinase</fullName>
        <ecNumber evidence="3">2.7.13.3</ecNumber>
    </recommendedName>
</protein>
<dbReference type="InterPro" id="IPR003594">
    <property type="entry name" value="HATPase_dom"/>
</dbReference>
<evidence type="ECO:0000313" key="14">
    <source>
        <dbReference type="EMBL" id="MCC2253324.1"/>
    </source>
</evidence>
<dbReference type="PRINTS" id="PR00344">
    <property type="entry name" value="BCTRLSENSOR"/>
</dbReference>
<evidence type="ECO:0000256" key="3">
    <source>
        <dbReference type="ARBA" id="ARBA00012438"/>
    </source>
</evidence>
<feature type="coiled-coil region" evidence="12">
    <location>
        <begin position="55"/>
        <end position="82"/>
    </location>
</feature>
<dbReference type="InterPro" id="IPR036097">
    <property type="entry name" value="HisK_dim/P_sf"/>
</dbReference>
<reference evidence="14 15" key="1">
    <citation type="submission" date="2021-10" db="EMBL/GenBank/DDBJ databases">
        <title>Anaerobic single-cell dispensing facilitates the cultivation of human gut bacteria.</title>
        <authorList>
            <person name="Afrizal A."/>
        </authorList>
    </citation>
    <scope>NUCLEOTIDE SEQUENCE [LARGE SCALE GENOMIC DNA]</scope>
    <source>
        <strain evidence="14 15">CLA-AA-H200</strain>
    </source>
</reference>
<evidence type="ECO:0000256" key="10">
    <source>
        <dbReference type="ARBA" id="ARBA00023012"/>
    </source>
</evidence>
<dbReference type="GO" id="GO:0016301">
    <property type="term" value="F:kinase activity"/>
    <property type="evidence" value="ECO:0007669"/>
    <property type="project" value="UniProtKB-KW"/>
</dbReference>
<dbReference type="PANTHER" id="PTHR45453:SF2">
    <property type="entry name" value="HISTIDINE KINASE"/>
    <property type="match status" value="1"/>
</dbReference>
<evidence type="ECO:0000256" key="9">
    <source>
        <dbReference type="ARBA" id="ARBA00022989"/>
    </source>
</evidence>
<organism evidence="14 15">
    <name type="scientific">Ruminococcus turbiniformis</name>
    <dbReference type="NCBI Taxonomy" id="2881258"/>
    <lineage>
        <taxon>Bacteria</taxon>
        <taxon>Bacillati</taxon>
        <taxon>Bacillota</taxon>
        <taxon>Clostridia</taxon>
        <taxon>Eubacteriales</taxon>
        <taxon>Oscillospiraceae</taxon>
        <taxon>Ruminococcus</taxon>
    </lineage>
</organism>
<comment type="catalytic activity">
    <reaction evidence="1">
        <text>ATP + protein L-histidine = ADP + protein N-phospho-L-histidine.</text>
        <dbReference type="EC" id="2.7.13.3"/>
    </reaction>
</comment>
<dbReference type="SMART" id="SM00387">
    <property type="entry name" value="HATPase_c"/>
    <property type="match status" value="1"/>
</dbReference>
<evidence type="ECO:0000256" key="2">
    <source>
        <dbReference type="ARBA" id="ARBA00004651"/>
    </source>
</evidence>
<proteinExistence type="predicted"/>
<evidence type="ECO:0000256" key="1">
    <source>
        <dbReference type="ARBA" id="ARBA00000085"/>
    </source>
</evidence>
<keyword evidence="8 14" id="KW-0418">Kinase</keyword>
<evidence type="ECO:0000256" key="7">
    <source>
        <dbReference type="ARBA" id="ARBA00022692"/>
    </source>
</evidence>
<feature type="domain" description="Histidine kinase" evidence="13">
    <location>
        <begin position="85"/>
        <end position="294"/>
    </location>
</feature>
<dbReference type="EMBL" id="JAJEQX010000003">
    <property type="protein sequence ID" value="MCC2253324.1"/>
    <property type="molecule type" value="Genomic_DNA"/>
</dbReference>
<dbReference type="SUPFAM" id="SSF55874">
    <property type="entry name" value="ATPase domain of HSP90 chaperone/DNA topoisomerase II/histidine kinase"/>
    <property type="match status" value="1"/>
</dbReference>
<dbReference type="InterPro" id="IPR036890">
    <property type="entry name" value="HATPase_C_sf"/>
</dbReference>
<dbReference type="CDD" id="cd00082">
    <property type="entry name" value="HisKA"/>
    <property type="match status" value="1"/>
</dbReference>
<evidence type="ECO:0000256" key="6">
    <source>
        <dbReference type="ARBA" id="ARBA00022679"/>
    </source>
</evidence>
<keyword evidence="9" id="KW-1133">Transmembrane helix</keyword>
<name>A0ABS8FUM0_9FIRM</name>
<evidence type="ECO:0000256" key="12">
    <source>
        <dbReference type="SAM" id="Coils"/>
    </source>
</evidence>
<dbReference type="PROSITE" id="PS50109">
    <property type="entry name" value="HIS_KIN"/>
    <property type="match status" value="1"/>
</dbReference>
<keyword evidence="7" id="KW-0812">Transmembrane</keyword>
<sequence>MDLFSSDYYFCDARHLARGEQKSTSSSVRDGKAGQKHLFAEIADVPENGMEKVYFRLLREALKDMTDEVSESRRQNEEYREFVEQWVHEVKVPVTGIRLLCRNNRNDVTRKIMSQTERIEQDVERALFYARLGSAEKDCFIKELSLRKCVEAVISQNRQYLIENGVSVDTERVSHTVYSDEKWLCFILSQLLYNSVKYRSERAPVICMASQDMGNYISLSVTDNGIGIRESELGRVFEKGFVGSNGRNGTVGRNSTGLGLYLCEQFCERLGTGIEIDSEEGQYTTVSLLFPKDISLQSREYREI</sequence>
<keyword evidence="5" id="KW-0597">Phosphoprotein</keyword>